<evidence type="ECO:0000313" key="3">
    <source>
        <dbReference type="EMBL" id="MFC7602522.1"/>
    </source>
</evidence>
<sequence>MRADRGLEAALAAEHAAVYAYGVIGARSTGRLRTEMTAAYNAHRARRDQLRAMIIKMGGTPAEPAAVYELPVTPSTAAQAVELAVLVERRVTGTYLELTASADTALRKMAALAMQECVTRSYSLRPEIDTFPGMPPAPAASPGSSPTVSPPATATD</sequence>
<feature type="domain" description="DUF4439" evidence="2">
    <location>
        <begin position="7"/>
        <end position="135"/>
    </location>
</feature>
<evidence type="ECO:0000313" key="4">
    <source>
        <dbReference type="Proteomes" id="UP001596514"/>
    </source>
</evidence>
<reference evidence="4" key="1">
    <citation type="journal article" date="2019" name="Int. J. Syst. Evol. Microbiol.">
        <title>The Global Catalogue of Microorganisms (GCM) 10K type strain sequencing project: providing services to taxonomists for standard genome sequencing and annotation.</title>
        <authorList>
            <consortium name="The Broad Institute Genomics Platform"/>
            <consortium name="The Broad Institute Genome Sequencing Center for Infectious Disease"/>
            <person name="Wu L."/>
            <person name="Ma J."/>
        </authorList>
    </citation>
    <scope>NUCLEOTIDE SEQUENCE [LARGE SCALE GENOMIC DNA]</scope>
    <source>
        <strain evidence="4">JCM 10083</strain>
    </source>
</reference>
<dbReference type="InterPro" id="IPR012347">
    <property type="entry name" value="Ferritin-like"/>
</dbReference>
<protein>
    <submittedName>
        <fullName evidence="3">Ferritin-like domain-containing protein</fullName>
    </submittedName>
</protein>
<dbReference type="Pfam" id="PF14530">
    <property type="entry name" value="DUF4439"/>
    <property type="match status" value="1"/>
</dbReference>
<comment type="caution">
    <text evidence="3">The sequence shown here is derived from an EMBL/GenBank/DDBJ whole genome shotgun (WGS) entry which is preliminary data.</text>
</comment>
<dbReference type="CDD" id="cd00657">
    <property type="entry name" value="Ferritin_like"/>
    <property type="match status" value="1"/>
</dbReference>
<accession>A0ABW2T3G1</accession>
<dbReference type="Gene3D" id="1.20.1260.10">
    <property type="match status" value="1"/>
</dbReference>
<dbReference type="EMBL" id="JBHTEE010000001">
    <property type="protein sequence ID" value="MFC7602522.1"/>
    <property type="molecule type" value="Genomic_DNA"/>
</dbReference>
<organism evidence="3 4">
    <name type="scientific">Streptosporangium amethystogenes subsp. fukuiense</name>
    <dbReference type="NCBI Taxonomy" id="698418"/>
    <lineage>
        <taxon>Bacteria</taxon>
        <taxon>Bacillati</taxon>
        <taxon>Actinomycetota</taxon>
        <taxon>Actinomycetes</taxon>
        <taxon>Streptosporangiales</taxon>
        <taxon>Streptosporangiaceae</taxon>
        <taxon>Streptosporangium</taxon>
    </lineage>
</organism>
<dbReference type="InterPro" id="IPR029447">
    <property type="entry name" value="DUF4439"/>
</dbReference>
<dbReference type="RefSeq" id="WP_343968954.1">
    <property type="nucleotide sequence ID" value="NZ_BAAAGK010000068.1"/>
</dbReference>
<proteinExistence type="predicted"/>
<evidence type="ECO:0000259" key="2">
    <source>
        <dbReference type="Pfam" id="PF14530"/>
    </source>
</evidence>
<dbReference type="InterPro" id="IPR009078">
    <property type="entry name" value="Ferritin-like_SF"/>
</dbReference>
<dbReference type="SUPFAM" id="SSF47240">
    <property type="entry name" value="Ferritin-like"/>
    <property type="match status" value="1"/>
</dbReference>
<gene>
    <name evidence="3" type="ORF">ACFQVD_20680</name>
</gene>
<evidence type="ECO:0000256" key="1">
    <source>
        <dbReference type="SAM" id="MobiDB-lite"/>
    </source>
</evidence>
<keyword evidence="4" id="KW-1185">Reference proteome</keyword>
<feature type="region of interest" description="Disordered" evidence="1">
    <location>
        <begin position="129"/>
        <end position="156"/>
    </location>
</feature>
<dbReference type="Proteomes" id="UP001596514">
    <property type="component" value="Unassembled WGS sequence"/>
</dbReference>
<feature type="compositionally biased region" description="Low complexity" evidence="1">
    <location>
        <begin position="140"/>
        <end position="156"/>
    </location>
</feature>
<name>A0ABW2T3G1_9ACTN</name>